<feature type="binding site" evidence="5">
    <location>
        <position position="169"/>
    </location>
    <ligand>
        <name>Mg(2+)</name>
        <dbReference type="ChEBI" id="CHEBI:18420"/>
    </ligand>
</feature>
<keyword evidence="3 5" id="KW-0460">Magnesium</keyword>
<proteinExistence type="predicted"/>
<dbReference type="PANTHER" id="PTHR32308:SF0">
    <property type="entry name" value="HPCH_HPAI ALDOLASE_CITRATE LYASE DOMAIN-CONTAINING PROTEIN"/>
    <property type="match status" value="1"/>
</dbReference>
<keyword evidence="8" id="KW-1185">Reference proteome</keyword>
<dbReference type="GO" id="GO:0000287">
    <property type="term" value="F:magnesium ion binding"/>
    <property type="evidence" value="ECO:0007669"/>
    <property type="project" value="TreeGrafter"/>
</dbReference>
<evidence type="ECO:0000313" key="7">
    <source>
        <dbReference type="EMBL" id="TCV05155.1"/>
    </source>
</evidence>
<evidence type="ECO:0000256" key="1">
    <source>
        <dbReference type="ARBA" id="ARBA00001946"/>
    </source>
</evidence>
<dbReference type="InterPro" id="IPR015813">
    <property type="entry name" value="Pyrv/PenolPyrv_kinase-like_dom"/>
</dbReference>
<keyword evidence="7" id="KW-0456">Lyase</keyword>
<dbReference type="GO" id="GO:0006107">
    <property type="term" value="P:oxaloacetate metabolic process"/>
    <property type="evidence" value="ECO:0007669"/>
    <property type="project" value="TreeGrafter"/>
</dbReference>
<dbReference type="OrthoDB" id="6831788at2"/>
<evidence type="ECO:0000256" key="3">
    <source>
        <dbReference type="ARBA" id="ARBA00022842"/>
    </source>
</evidence>
<dbReference type="AlphaFoldDB" id="A0A4R3VMF7"/>
<reference evidence="7 8" key="1">
    <citation type="submission" date="2019-03" db="EMBL/GenBank/DDBJ databases">
        <title>Genomic Encyclopedia of Type Strains, Phase IV (KMG-IV): sequencing the most valuable type-strain genomes for metagenomic binning, comparative biology and taxonomic classification.</title>
        <authorList>
            <person name="Goeker M."/>
        </authorList>
    </citation>
    <scope>NUCLEOTIDE SEQUENCE [LARGE SCALE GENOMIC DNA]</scope>
    <source>
        <strain evidence="7 8">DSM 16730</strain>
    </source>
</reference>
<dbReference type="InterPro" id="IPR005000">
    <property type="entry name" value="Aldolase/citrate-lyase_domain"/>
</dbReference>
<feature type="domain" description="HpcH/HpaI aldolase/citrate lyase" evidence="6">
    <location>
        <begin position="6"/>
        <end position="236"/>
    </location>
</feature>
<evidence type="ECO:0000259" key="6">
    <source>
        <dbReference type="Pfam" id="PF03328"/>
    </source>
</evidence>
<evidence type="ECO:0000256" key="5">
    <source>
        <dbReference type="PIRSR" id="PIRSR015582-2"/>
    </source>
</evidence>
<keyword evidence="2 5" id="KW-0479">Metal-binding</keyword>
<feature type="binding site" evidence="4">
    <location>
        <position position="144"/>
    </location>
    <ligand>
        <name>substrate</name>
    </ligand>
</feature>
<comment type="caution">
    <text evidence="7">The sequence shown here is derived from an EMBL/GenBank/DDBJ whole genome shotgun (WGS) entry which is preliminary data.</text>
</comment>
<dbReference type="PIRSF" id="PIRSF015582">
    <property type="entry name" value="Cit_lyase_B"/>
    <property type="match status" value="1"/>
</dbReference>
<comment type="cofactor">
    <cofactor evidence="1">
        <name>Mg(2+)</name>
        <dbReference type="ChEBI" id="CHEBI:18420"/>
    </cofactor>
</comment>
<evidence type="ECO:0000256" key="4">
    <source>
        <dbReference type="PIRSR" id="PIRSR015582-1"/>
    </source>
</evidence>
<sequence length="295" mass="33270">MEHAKTYLFVPGNAPHRFQHAMSSGADAVIFDLEDAVHPDEKNQARENILQWYENDTFVSKVNCKKYIRVNKINSPAFHEDIEFLNKLSSKEKLRNKTTAEERIITHDIVLPKVESAKMLNEAREMINCHRYRLRNANIIAIIETARGLHNAEEICAADVERVAFGSLDFSLDIDCDQSLHALLYARSRIVLASRLAGLPPPIDCVNPDFTHHERVLADALHARSLGFSAKLCIHPSQLNAIQQAFAADRSKIDWAKQVLKAAEHSYAFQINGEMVDLPVIEQAKRLLRAQNSGG</sequence>
<dbReference type="GO" id="GO:0016829">
    <property type="term" value="F:lyase activity"/>
    <property type="evidence" value="ECO:0007669"/>
    <property type="project" value="UniProtKB-KW"/>
</dbReference>
<gene>
    <name evidence="7" type="ORF">EDC54_107142</name>
</gene>
<organism evidence="7 8">
    <name type="scientific">Samsonia erythrinae</name>
    <dbReference type="NCBI Taxonomy" id="160434"/>
    <lineage>
        <taxon>Bacteria</taxon>
        <taxon>Pseudomonadati</taxon>
        <taxon>Pseudomonadota</taxon>
        <taxon>Gammaproteobacteria</taxon>
        <taxon>Enterobacterales</taxon>
        <taxon>Pectobacteriaceae</taxon>
        <taxon>Samsonia</taxon>
    </lineage>
</organism>
<evidence type="ECO:0000313" key="8">
    <source>
        <dbReference type="Proteomes" id="UP000295433"/>
    </source>
</evidence>
<dbReference type="Proteomes" id="UP000295433">
    <property type="component" value="Unassembled WGS sequence"/>
</dbReference>
<dbReference type="InterPro" id="IPR040442">
    <property type="entry name" value="Pyrv_kinase-like_dom_sf"/>
</dbReference>
<dbReference type="RefSeq" id="WP_132456670.1">
    <property type="nucleotide sequence ID" value="NZ_JAWIZJ010000007.1"/>
</dbReference>
<feature type="binding site" evidence="5">
    <location>
        <position position="144"/>
    </location>
    <ligand>
        <name>Mg(2+)</name>
        <dbReference type="ChEBI" id="CHEBI:18420"/>
    </ligand>
</feature>
<dbReference type="PANTHER" id="PTHR32308">
    <property type="entry name" value="LYASE BETA SUBUNIT, PUTATIVE (AFU_ORTHOLOGUE AFUA_4G13030)-RELATED"/>
    <property type="match status" value="1"/>
</dbReference>
<evidence type="ECO:0000256" key="2">
    <source>
        <dbReference type="ARBA" id="ARBA00022723"/>
    </source>
</evidence>
<dbReference type="InterPro" id="IPR011206">
    <property type="entry name" value="Citrate_lyase_beta/mcl1/mcl2"/>
</dbReference>
<accession>A0A4R3VMF7</accession>
<dbReference type="Pfam" id="PF03328">
    <property type="entry name" value="HpcH_HpaI"/>
    <property type="match status" value="1"/>
</dbReference>
<feature type="binding site" evidence="4">
    <location>
        <position position="69"/>
    </location>
    <ligand>
        <name>substrate</name>
    </ligand>
</feature>
<name>A0A4R3VMF7_9GAMM</name>
<dbReference type="EMBL" id="SMBY01000007">
    <property type="protein sequence ID" value="TCV05155.1"/>
    <property type="molecule type" value="Genomic_DNA"/>
</dbReference>
<protein>
    <submittedName>
        <fullName evidence="7">Citrate lyase subunit beta/citryl-CoA lyase</fullName>
    </submittedName>
</protein>
<dbReference type="SUPFAM" id="SSF51621">
    <property type="entry name" value="Phosphoenolpyruvate/pyruvate domain"/>
    <property type="match status" value="1"/>
</dbReference>
<dbReference type="Gene3D" id="3.20.20.60">
    <property type="entry name" value="Phosphoenolpyruvate-binding domains"/>
    <property type="match status" value="1"/>
</dbReference>